<organism evidence="1 2">
    <name type="scientific">Ditylenchus destructor</name>
    <dbReference type="NCBI Taxonomy" id="166010"/>
    <lineage>
        <taxon>Eukaryota</taxon>
        <taxon>Metazoa</taxon>
        <taxon>Ecdysozoa</taxon>
        <taxon>Nematoda</taxon>
        <taxon>Chromadorea</taxon>
        <taxon>Rhabditida</taxon>
        <taxon>Tylenchina</taxon>
        <taxon>Tylenchomorpha</taxon>
        <taxon>Sphaerularioidea</taxon>
        <taxon>Anguinidae</taxon>
        <taxon>Anguininae</taxon>
        <taxon>Ditylenchus</taxon>
    </lineage>
</organism>
<comment type="caution">
    <text evidence="1">The sequence shown here is derived from an EMBL/GenBank/DDBJ whole genome shotgun (WGS) entry which is preliminary data.</text>
</comment>
<dbReference type="AlphaFoldDB" id="A0AAD4NFE7"/>
<dbReference type="EMBL" id="JAKKPZ010000002">
    <property type="protein sequence ID" value="KAI1726462.1"/>
    <property type="molecule type" value="Genomic_DNA"/>
</dbReference>
<accession>A0AAD4NFE7</accession>
<dbReference type="Proteomes" id="UP001201812">
    <property type="component" value="Unassembled WGS sequence"/>
</dbReference>
<gene>
    <name evidence="1" type="ORF">DdX_03182</name>
</gene>
<protein>
    <submittedName>
        <fullName evidence="1">Uncharacterized protein</fullName>
    </submittedName>
</protein>
<name>A0AAD4NFE7_9BILA</name>
<proteinExistence type="predicted"/>
<evidence type="ECO:0000313" key="2">
    <source>
        <dbReference type="Proteomes" id="UP001201812"/>
    </source>
</evidence>
<keyword evidence="2" id="KW-1185">Reference proteome</keyword>
<evidence type="ECO:0000313" key="1">
    <source>
        <dbReference type="EMBL" id="KAI1726462.1"/>
    </source>
</evidence>
<sequence length="101" mass="11030">MTLIPYVTPEMSKNNPYRLHNAATPIDILTIYELIAIATGEEARAQLQTTKSSQAKTSSTSPPAFMMPVMATVGWEELGMIGTSINDDNSVWPRPSLTGIF</sequence>
<reference evidence="1" key="1">
    <citation type="submission" date="2022-01" db="EMBL/GenBank/DDBJ databases">
        <title>Genome Sequence Resource for Two Populations of Ditylenchus destructor, the Migratory Endoparasitic Phytonematode.</title>
        <authorList>
            <person name="Zhang H."/>
            <person name="Lin R."/>
            <person name="Xie B."/>
        </authorList>
    </citation>
    <scope>NUCLEOTIDE SEQUENCE</scope>
    <source>
        <strain evidence="1">BazhouSP</strain>
    </source>
</reference>